<dbReference type="Proteomes" id="UP000287527">
    <property type="component" value="Unassembled WGS sequence"/>
</dbReference>
<dbReference type="AlphaFoldDB" id="A0A444GLU4"/>
<dbReference type="EMBL" id="SBII01000015">
    <property type="protein sequence ID" value="RWW91952.1"/>
    <property type="molecule type" value="Genomic_DNA"/>
</dbReference>
<name>A0A444GLU4_9FLAO</name>
<comment type="caution">
    <text evidence="1">The sequence shown here is derived from an EMBL/GenBank/DDBJ whole genome shotgun (WGS) entry which is preliminary data.</text>
</comment>
<dbReference type="OrthoDB" id="1150753at2"/>
<evidence type="ECO:0000313" key="1">
    <source>
        <dbReference type="EMBL" id="RWW91952.1"/>
    </source>
</evidence>
<evidence type="ECO:0000313" key="2">
    <source>
        <dbReference type="Proteomes" id="UP000287527"/>
    </source>
</evidence>
<dbReference type="RefSeq" id="WP_128391219.1">
    <property type="nucleotide sequence ID" value="NZ_SBII01000015.1"/>
</dbReference>
<proteinExistence type="predicted"/>
<reference evidence="1 2" key="1">
    <citation type="submission" date="2019-01" db="EMBL/GenBank/DDBJ databases">
        <title>Flavobacterium sp. nov.,isolated from freshwater.</title>
        <authorList>
            <person name="Zhang R."/>
            <person name="Du Z.-J."/>
        </authorList>
    </citation>
    <scope>NUCLEOTIDE SEQUENCE [LARGE SCALE GENOMIC DNA]</scope>
    <source>
        <strain evidence="1 2">1E403</strain>
    </source>
</reference>
<protein>
    <submittedName>
        <fullName evidence="1">Uncharacterized protein</fullName>
    </submittedName>
</protein>
<sequence>MENLNFRPYESIGDYHFGVKLSILSVLINTDHRGDIDLSSKYIIQYDDIGYRFDKGKFTQLYINLEVFIGKISMFNTDLTNEIGIESLIAKEPKIERKAHYVFPELGLTISKDKKELYFFDKSLLANWQLVKRPITSW</sequence>
<gene>
    <name evidence="1" type="ORF">EPI11_17140</name>
</gene>
<organism evidence="1 2">
    <name type="scientific">Flavobacterium cerinum</name>
    <dbReference type="NCBI Taxonomy" id="2502784"/>
    <lineage>
        <taxon>Bacteria</taxon>
        <taxon>Pseudomonadati</taxon>
        <taxon>Bacteroidota</taxon>
        <taxon>Flavobacteriia</taxon>
        <taxon>Flavobacteriales</taxon>
        <taxon>Flavobacteriaceae</taxon>
        <taxon>Flavobacterium</taxon>
    </lineage>
</organism>
<accession>A0A444GLU4</accession>
<keyword evidence="2" id="KW-1185">Reference proteome</keyword>